<dbReference type="EMBL" id="NQVE01000046">
    <property type="protein sequence ID" value="RAL51833.1"/>
    <property type="molecule type" value="Genomic_DNA"/>
</dbReference>
<name>A0A328E5V6_9ASTE</name>
<evidence type="ECO:0000256" key="1">
    <source>
        <dbReference type="SAM" id="MobiDB-lite"/>
    </source>
</evidence>
<feature type="region of interest" description="Disordered" evidence="1">
    <location>
        <begin position="1"/>
        <end position="115"/>
    </location>
</feature>
<reference evidence="2 3" key="1">
    <citation type="submission" date="2018-06" db="EMBL/GenBank/DDBJ databases">
        <title>The Genome of Cuscuta australis (Dodder) Provides Insight into the Evolution of Plant Parasitism.</title>
        <authorList>
            <person name="Liu H."/>
        </authorList>
    </citation>
    <scope>NUCLEOTIDE SEQUENCE [LARGE SCALE GENOMIC DNA]</scope>
    <source>
        <strain evidence="3">cv. Yunnan</strain>
        <tissue evidence="2">Vines</tissue>
    </source>
</reference>
<dbReference type="AlphaFoldDB" id="A0A328E5V6"/>
<feature type="compositionally biased region" description="Basic and acidic residues" evidence="1">
    <location>
        <begin position="15"/>
        <end position="28"/>
    </location>
</feature>
<comment type="caution">
    <text evidence="2">The sequence shown here is derived from an EMBL/GenBank/DDBJ whole genome shotgun (WGS) entry which is preliminary data.</text>
</comment>
<protein>
    <submittedName>
        <fullName evidence="2">Uncharacterized protein</fullName>
    </submittedName>
</protein>
<gene>
    <name evidence="2" type="ORF">DM860_010551</name>
</gene>
<accession>A0A328E5V6</accession>
<keyword evidence="3" id="KW-1185">Reference proteome</keyword>
<organism evidence="2 3">
    <name type="scientific">Cuscuta australis</name>
    <dbReference type="NCBI Taxonomy" id="267555"/>
    <lineage>
        <taxon>Eukaryota</taxon>
        <taxon>Viridiplantae</taxon>
        <taxon>Streptophyta</taxon>
        <taxon>Embryophyta</taxon>
        <taxon>Tracheophyta</taxon>
        <taxon>Spermatophyta</taxon>
        <taxon>Magnoliopsida</taxon>
        <taxon>eudicotyledons</taxon>
        <taxon>Gunneridae</taxon>
        <taxon>Pentapetalae</taxon>
        <taxon>asterids</taxon>
        <taxon>lamiids</taxon>
        <taxon>Solanales</taxon>
        <taxon>Convolvulaceae</taxon>
        <taxon>Cuscuteae</taxon>
        <taxon>Cuscuta</taxon>
        <taxon>Cuscuta subgen. Grammica</taxon>
        <taxon>Cuscuta sect. Cleistogrammica</taxon>
    </lineage>
</organism>
<sequence>MLVNLFPFSKRHQDRTRLENEGQRETVRPRVTLPEQPLEDENGFPGRRPGLQEPSNEGIVRENSRVRDAGEELLGVGEAAARRQGGEGQDLGEEEGEGLGGEKWGGEDMGMDLVENSQARACLNQGS</sequence>
<proteinExistence type="predicted"/>
<feature type="compositionally biased region" description="Basic and acidic residues" evidence="1">
    <location>
        <begin position="59"/>
        <end position="70"/>
    </location>
</feature>
<evidence type="ECO:0000313" key="2">
    <source>
        <dbReference type="EMBL" id="RAL51833.1"/>
    </source>
</evidence>
<evidence type="ECO:0000313" key="3">
    <source>
        <dbReference type="Proteomes" id="UP000249390"/>
    </source>
</evidence>
<dbReference type="Proteomes" id="UP000249390">
    <property type="component" value="Unassembled WGS sequence"/>
</dbReference>